<dbReference type="SUPFAM" id="SSF50729">
    <property type="entry name" value="PH domain-like"/>
    <property type="match status" value="1"/>
</dbReference>
<evidence type="ECO:0000313" key="4">
    <source>
        <dbReference type="Proteomes" id="UP000332933"/>
    </source>
</evidence>
<name>A0A485LGZ3_9STRA</name>
<dbReference type="InterPro" id="IPR001849">
    <property type="entry name" value="PH_domain"/>
</dbReference>
<dbReference type="PROSITE" id="PS50003">
    <property type="entry name" value="PH_DOMAIN"/>
    <property type="match status" value="1"/>
</dbReference>
<dbReference type="EMBL" id="CAADRA010006931">
    <property type="protein sequence ID" value="VFT97432.1"/>
    <property type="molecule type" value="Genomic_DNA"/>
</dbReference>
<dbReference type="Proteomes" id="UP000332933">
    <property type="component" value="Unassembled WGS sequence"/>
</dbReference>
<dbReference type="Pfam" id="PF00169">
    <property type="entry name" value="PH"/>
    <property type="match status" value="1"/>
</dbReference>
<protein>
    <submittedName>
        <fullName evidence="3">Aste57867_20753 protein</fullName>
    </submittedName>
</protein>
<dbReference type="SMART" id="SM00233">
    <property type="entry name" value="PH"/>
    <property type="match status" value="1"/>
</dbReference>
<evidence type="ECO:0000259" key="1">
    <source>
        <dbReference type="PROSITE" id="PS50003"/>
    </source>
</evidence>
<reference evidence="3 4" key="1">
    <citation type="submission" date="2019-03" db="EMBL/GenBank/DDBJ databases">
        <authorList>
            <person name="Gaulin E."/>
            <person name="Dumas B."/>
        </authorList>
    </citation>
    <scope>NUCLEOTIDE SEQUENCE [LARGE SCALE GENOMIC DNA]</scope>
    <source>
        <strain evidence="3">CBS 568.67</strain>
    </source>
</reference>
<evidence type="ECO:0000313" key="2">
    <source>
        <dbReference type="EMBL" id="KAF0687514.1"/>
    </source>
</evidence>
<dbReference type="InterPro" id="IPR011993">
    <property type="entry name" value="PH-like_dom_sf"/>
</dbReference>
<gene>
    <name evidence="3" type="primary">Aste57867_20753</name>
    <name evidence="2" type="ORF">As57867_020685</name>
    <name evidence="3" type="ORF">ASTE57867_20753</name>
</gene>
<evidence type="ECO:0000313" key="3">
    <source>
        <dbReference type="EMBL" id="VFT97432.1"/>
    </source>
</evidence>
<reference evidence="2" key="2">
    <citation type="submission" date="2019-06" db="EMBL/GenBank/DDBJ databases">
        <title>Genomics analysis of Aphanomyces spp. identifies a new class of oomycete effector associated with host adaptation.</title>
        <authorList>
            <person name="Gaulin E."/>
        </authorList>
    </citation>
    <scope>NUCLEOTIDE SEQUENCE</scope>
    <source>
        <strain evidence="2">CBS 578.67</strain>
    </source>
</reference>
<feature type="domain" description="PH" evidence="1">
    <location>
        <begin position="8"/>
        <end position="117"/>
    </location>
</feature>
<sequence length="182" mass="20300">MPTHSSNMIVRSGVLFKRGSGVGVFQRRNWKPRYFELSYGSLRYYDYHQGALRGAIDLSFCAADDIQVMPVDCAKTGRSDSTIWRIAINTPARRLLLSMETEADMFSWEASFRHVLEMNGMHRRSCPAVLLKSLSSTSTSSSFAASPRVTPKTTTASIPRLAKQISDIPMLPCPESTPVFLC</sequence>
<proteinExistence type="predicted"/>
<dbReference type="EMBL" id="VJMH01006905">
    <property type="protein sequence ID" value="KAF0687514.1"/>
    <property type="molecule type" value="Genomic_DNA"/>
</dbReference>
<accession>A0A485LGZ3</accession>
<dbReference type="OrthoDB" id="58755at2759"/>
<keyword evidence="4" id="KW-1185">Reference proteome</keyword>
<dbReference type="Gene3D" id="2.30.29.30">
    <property type="entry name" value="Pleckstrin-homology domain (PH domain)/Phosphotyrosine-binding domain (PTB)"/>
    <property type="match status" value="1"/>
</dbReference>
<dbReference type="AlphaFoldDB" id="A0A485LGZ3"/>
<organism evidence="3 4">
    <name type="scientific">Aphanomyces stellatus</name>
    <dbReference type="NCBI Taxonomy" id="120398"/>
    <lineage>
        <taxon>Eukaryota</taxon>
        <taxon>Sar</taxon>
        <taxon>Stramenopiles</taxon>
        <taxon>Oomycota</taxon>
        <taxon>Saprolegniomycetes</taxon>
        <taxon>Saprolegniales</taxon>
        <taxon>Verrucalvaceae</taxon>
        <taxon>Aphanomyces</taxon>
    </lineage>
</organism>